<dbReference type="InterPro" id="IPR011990">
    <property type="entry name" value="TPR-like_helical_dom_sf"/>
</dbReference>
<name>A0A2N8Z8A6_9VIBR</name>
<dbReference type="RefSeq" id="WP_102521043.1">
    <property type="nucleotide sequence ID" value="NZ_LT960611.1"/>
</dbReference>
<reference evidence="1 2" key="1">
    <citation type="submission" date="2017-10" db="EMBL/GenBank/DDBJ databases">
        <authorList>
            <person name="Banno H."/>
            <person name="Chua N.-H."/>
        </authorList>
    </citation>
    <scope>NUCLEOTIDE SEQUENCE [LARGE SCALE GENOMIC DNA]</scope>
    <source>
        <strain evidence="1">Vibrio tapetis CECT4600</strain>
    </source>
</reference>
<dbReference type="Gene3D" id="1.25.40.10">
    <property type="entry name" value="Tetratricopeptide repeat domain"/>
    <property type="match status" value="1"/>
</dbReference>
<evidence type="ECO:0000313" key="1">
    <source>
        <dbReference type="EMBL" id="SON48116.1"/>
    </source>
</evidence>
<keyword evidence="2" id="KW-1185">Reference proteome</keyword>
<gene>
    <name evidence="1" type="ORF">VTAP4600_A0137</name>
</gene>
<dbReference type="Pfam" id="PF06041">
    <property type="entry name" value="DUF924"/>
    <property type="match status" value="1"/>
</dbReference>
<proteinExistence type="predicted"/>
<dbReference type="Proteomes" id="UP000235828">
    <property type="component" value="Chromosome A"/>
</dbReference>
<organism evidence="1 2">
    <name type="scientific">Vibrio tapetis subsp. tapetis</name>
    <dbReference type="NCBI Taxonomy" id="1671868"/>
    <lineage>
        <taxon>Bacteria</taxon>
        <taxon>Pseudomonadati</taxon>
        <taxon>Pseudomonadota</taxon>
        <taxon>Gammaproteobacteria</taxon>
        <taxon>Vibrionales</taxon>
        <taxon>Vibrionaceae</taxon>
        <taxon>Vibrio</taxon>
    </lineage>
</organism>
<dbReference type="OrthoDB" id="7593450at2"/>
<evidence type="ECO:0008006" key="3">
    <source>
        <dbReference type="Google" id="ProtNLM"/>
    </source>
</evidence>
<dbReference type="Gene3D" id="1.20.58.320">
    <property type="entry name" value="TPR-like"/>
    <property type="match status" value="1"/>
</dbReference>
<dbReference type="EMBL" id="LT960611">
    <property type="protein sequence ID" value="SON48116.1"/>
    <property type="molecule type" value="Genomic_DNA"/>
</dbReference>
<dbReference type="AlphaFoldDB" id="A0A2N8Z8A6"/>
<dbReference type="SUPFAM" id="SSF48452">
    <property type="entry name" value="TPR-like"/>
    <property type="match status" value="1"/>
</dbReference>
<evidence type="ECO:0000313" key="2">
    <source>
        <dbReference type="Proteomes" id="UP000235828"/>
    </source>
</evidence>
<accession>A0A2N8Z8A6</accession>
<protein>
    <recommendedName>
        <fullName evidence="3">DUF924 domain-containing protein</fullName>
    </recommendedName>
</protein>
<sequence>MHQEVIDFWFEELSPKQWFMGGDELDRLIAQRFSDLHKQASQCELVDWRQSPQGRLAEIIVLDQFSRNLYRDSPHAFSSDPLALALAQEAISLGLDKQLNPQQRTFLYMPFMHSESLVIHQRAVELFKENGIEGNLEFEYKHKVIIEKFGRYPHRNDVLGRESTPEEQAFLLQPGSSF</sequence>
<dbReference type="InterPro" id="IPR010323">
    <property type="entry name" value="DUF924"/>
</dbReference>
<dbReference type="KEGG" id="vta:A0137"/>